<evidence type="ECO:0000256" key="1">
    <source>
        <dbReference type="ARBA" id="ARBA00022801"/>
    </source>
</evidence>
<dbReference type="InterPro" id="IPR039329">
    <property type="entry name" value="SIAE"/>
</dbReference>
<proteinExistence type="predicted"/>
<comment type="caution">
    <text evidence="3">The sequence shown here is derived from an EMBL/GenBank/DDBJ whole genome shotgun (WGS) entry which is preliminary data.</text>
</comment>
<organism evidence="3 4">
    <name type="scientific">Pontibacter silvestris</name>
    <dbReference type="NCBI Taxonomy" id="2305183"/>
    <lineage>
        <taxon>Bacteria</taxon>
        <taxon>Pseudomonadati</taxon>
        <taxon>Bacteroidota</taxon>
        <taxon>Cytophagia</taxon>
        <taxon>Cytophagales</taxon>
        <taxon>Hymenobacteraceae</taxon>
        <taxon>Pontibacter</taxon>
    </lineage>
</organism>
<dbReference type="Gene3D" id="3.40.50.1110">
    <property type="entry name" value="SGNH hydrolase"/>
    <property type="match status" value="1"/>
</dbReference>
<sequence>MHIKSKLINLTFILSLLIPATVVGQVRLPKLVSDGMVLQREADVKIWSWAAVGEKVTVNFLNKNYKSVADSAGVWAIRLKGMKAGGPYTMTMKASNTVTLQDILIGDVWLCSGQSNMELPMRRVKPLYEQEIANSENDLIRYFDVPQEYDFNKQREDVSNGQWQKTNPDNVLNFSAVAYFFGNELYNKYQVPIGLIDTSLGGSPAEAWMSEDALKAFPEHYQEAQKFKDANLPDQANRAAG</sequence>
<dbReference type="InterPro" id="IPR036514">
    <property type="entry name" value="SGNH_hydro_sf"/>
</dbReference>
<keyword evidence="4" id="KW-1185">Reference proteome</keyword>
<feature type="domain" description="Sialate O-acetylesterase" evidence="2">
    <location>
        <begin position="107"/>
        <end position="212"/>
    </location>
</feature>
<name>A0ABW4WVJ3_9BACT</name>
<dbReference type="RefSeq" id="WP_229960703.1">
    <property type="nucleotide sequence ID" value="NZ_JAJJWI010000008.1"/>
</dbReference>
<evidence type="ECO:0000313" key="3">
    <source>
        <dbReference type="EMBL" id="MFD2066769.1"/>
    </source>
</evidence>
<dbReference type="PANTHER" id="PTHR22901">
    <property type="entry name" value="SIALATE O-ACETYLESTERASE"/>
    <property type="match status" value="1"/>
</dbReference>
<evidence type="ECO:0000313" key="4">
    <source>
        <dbReference type="Proteomes" id="UP001597369"/>
    </source>
</evidence>
<dbReference type="PANTHER" id="PTHR22901:SF0">
    <property type="entry name" value="SIALATE O-ACETYLESTERASE"/>
    <property type="match status" value="1"/>
</dbReference>
<reference evidence="4" key="1">
    <citation type="journal article" date="2019" name="Int. J. Syst. Evol. Microbiol.">
        <title>The Global Catalogue of Microorganisms (GCM) 10K type strain sequencing project: providing services to taxonomists for standard genome sequencing and annotation.</title>
        <authorList>
            <consortium name="The Broad Institute Genomics Platform"/>
            <consortium name="The Broad Institute Genome Sequencing Center for Infectious Disease"/>
            <person name="Wu L."/>
            <person name="Ma J."/>
        </authorList>
    </citation>
    <scope>NUCLEOTIDE SEQUENCE [LARGE SCALE GENOMIC DNA]</scope>
    <source>
        <strain evidence="4">JCM 16545</strain>
    </source>
</reference>
<evidence type="ECO:0000259" key="2">
    <source>
        <dbReference type="Pfam" id="PF03629"/>
    </source>
</evidence>
<protein>
    <submittedName>
        <fullName evidence="3">Sialate O-acetylesterase</fullName>
    </submittedName>
</protein>
<dbReference type="Pfam" id="PF03629">
    <property type="entry name" value="SASA"/>
    <property type="match status" value="1"/>
</dbReference>
<keyword evidence="1" id="KW-0378">Hydrolase</keyword>
<dbReference type="EMBL" id="JBHUHV010000022">
    <property type="protein sequence ID" value="MFD2066769.1"/>
    <property type="molecule type" value="Genomic_DNA"/>
</dbReference>
<accession>A0ABW4WVJ3</accession>
<dbReference type="InterPro" id="IPR005181">
    <property type="entry name" value="SASA"/>
</dbReference>
<dbReference type="Proteomes" id="UP001597369">
    <property type="component" value="Unassembled WGS sequence"/>
</dbReference>
<dbReference type="SUPFAM" id="SSF52266">
    <property type="entry name" value="SGNH hydrolase"/>
    <property type="match status" value="1"/>
</dbReference>
<gene>
    <name evidence="3" type="ORF">ACFSKU_07725</name>
</gene>